<name>A0A1I4YKD9_9NEIS</name>
<dbReference type="OrthoDB" id="6191410at2"/>
<proteinExistence type="predicted"/>
<evidence type="ECO:0000313" key="2">
    <source>
        <dbReference type="EMBL" id="SFN38437.1"/>
    </source>
</evidence>
<sequence>MTRLDHFADWLATPLGQYLADEENAWFGREAADIFGYRAVQLELPQIQCLQTNRMPWRATAGLASGVQLRCAPDQLPFAEQSLDLVALPHVLDFVKDPHAVLREAARVLMPEGRLLITGFNPWSLWGLRRFKPGAEEAGSPWQGNALSLPRLKDWLALLGLETIRGEYLCYSLPLQRDSWLNRTRFLELAGDRWWPAAGSVYCLNVVKRVRGMRVIEPQWRRVPSAKAKPAAVAEKTPIIKDSE</sequence>
<feature type="domain" description="Methyltransferase type 11" evidence="1">
    <location>
        <begin position="67"/>
        <end position="117"/>
    </location>
</feature>
<dbReference type="STRING" id="83765.SAMN05660284_01355"/>
<keyword evidence="3" id="KW-1185">Reference proteome</keyword>
<dbReference type="Proteomes" id="UP000242869">
    <property type="component" value="Unassembled WGS sequence"/>
</dbReference>
<dbReference type="EMBL" id="FOVE01000008">
    <property type="protein sequence ID" value="SFN38437.1"/>
    <property type="molecule type" value="Genomic_DNA"/>
</dbReference>
<dbReference type="InterPro" id="IPR029063">
    <property type="entry name" value="SAM-dependent_MTases_sf"/>
</dbReference>
<evidence type="ECO:0000259" key="1">
    <source>
        <dbReference type="Pfam" id="PF08241"/>
    </source>
</evidence>
<reference evidence="3" key="1">
    <citation type="submission" date="2016-10" db="EMBL/GenBank/DDBJ databases">
        <authorList>
            <person name="Varghese N."/>
            <person name="Submissions S."/>
        </authorList>
    </citation>
    <scope>NUCLEOTIDE SEQUENCE [LARGE SCALE GENOMIC DNA]</scope>
    <source>
        <strain evidence="3">DSM 6150</strain>
    </source>
</reference>
<dbReference type="Gene3D" id="3.40.50.150">
    <property type="entry name" value="Vaccinia Virus protein VP39"/>
    <property type="match status" value="1"/>
</dbReference>
<gene>
    <name evidence="2" type="ORF">SAMN05660284_01355</name>
</gene>
<evidence type="ECO:0000313" key="3">
    <source>
        <dbReference type="Proteomes" id="UP000242869"/>
    </source>
</evidence>
<accession>A0A1I4YKD9</accession>
<dbReference type="AlphaFoldDB" id="A0A1I4YKD9"/>
<dbReference type="GO" id="GO:0008757">
    <property type="term" value="F:S-adenosylmethionine-dependent methyltransferase activity"/>
    <property type="evidence" value="ECO:0007669"/>
    <property type="project" value="InterPro"/>
</dbReference>
<keyword evidence="2" id="KW-0808">Transferase</keyword>
<organism evidence="2 3">
    <name type="scientific">Formivibrio citricus</name>
    <dbReference type="NCBI Taxonomy" id="83765"/>
    <lineage>
        <taxon>Bacteria</taxon>
        <taxon>Pseudomonadati</taxon>
        <taxon>Pseudomonadota</taxon>
        <taxon>Betaproteobacteria</taxon>
        <taxon>Neisseriales</taxon>
        <taxon>Chitinibacteraceae</taxon>
        <taxon>Formivibrio</taxon>
    </lineage>
</organism>
<dbReference type="RefSeq" id="WP_091193214.1">
    <property type="nucleotide sequence ID" value="NZ_FOVE01000008.1"/>
</dbReference>
<keyword evidence="2" id="KW-0489">Methyltransferase</keyword>
<dbReference type="SUPFAM" id="SSF53335">
    <property type="entry name" value="S-adenosyl-L-methionine-dependent methyltransferases"/>
    <property type="match status" value="1"/>
</dbReference>
<dbReference type="InterPro" id="IPR013216">
    <property type="entry name" value="Methyltransf_11"/>
</dbReference>
<dbReference type="Pfam" id="PF08241">
    <property type="entry name" value="Methyltransf_11"/>
    <property type="match status" value="1"/>
</dbReference>
<dbReference type="CDD" id="cd02440">
    <property type="entry name" value="AdoMet_MTases"/>
    <property type="match status" value="1"/>
</dbReference>
<dbReference type="GO" id="GO:0032259">
    <property type="term" value="P:methylation"/>
    <property type="evidence" value="ECO:0007669"/>
    <property type="project" value="UniProtKB-KW"/>
</dbReference>
<protein>
    <submittedName>
        <fullName evidence="2">Methyltransferase domain-containing protein</fullName>
    </submittedName>
</protein>